<dbReference type="GO" id="GO:0005524">
    <property type="term" value="F:ATP binding"/>
    <property type="evidence" value="ECO:0007669"/>
    <property type="project" value="InterPro"/>
</dbReference>
<dbReference type="PANTHER" id="PTHR42926:SF1">
    <property type="entry name" value="CIRCADIAN CLOCK OSCILLATOR PROTEIN KAIC 1"/>
    <property type="match status" value="1"/>
</dbReference>
<dbReference type="InterPro" id="IPR051347">
    <property type="entry name" value="Circadian_clock_KaiC-rel"/>
</dbReference>
<dbReference type="InterPro" id="IPR014774">
    <property type="entry name" value="KaiC-like_dom"/>
</dbReference>
<name>A0A1I4SP39_9EURY</name>
<evidence type="ECO:0000256" key="2">
    <source>
        <dbReference type="ARBA" id="ARBA00022553"/>
    </source>
</evidence>
<dbReference type="InterPro" id="IPR010624">
    <property type="entry name" value="KaiC_dom"/>
</dbReference>
<dbReference type="Proteomes" id="UP000198535">
    <property type="component" value="Unassembled WGS sequence"/>
</dbReference>
<dbReference type="OrthoDB" id="27015at2157"/>
<keyword evidence="9" id="KW-1185">Reference proteome</keyword>
<sequence length="458" mass="51649">MDQLKNISCGIKGLDTILGGMMSPSTILIAGSAGVGKTIMSLQMLSSASKNGEKALYIPITTENPEKLSMYNSTLDFFDDSFEVHPINRQLAEKDPLTTLIEIGNIIESVKPDRLVIDPVTPLGFGFIEQEKRRFFYTLDSMLQERNMLSFLVGELLKPEIHNSVISHLSDGIVYLTREDRNSRADHRMEFIKMRGIDPGKRSEITSRKYLYDINSTGFTVYPHLRPEENIELDDTRVETGIPGLDSMFEGGLFKYNSLLVAGVPGTGKKTFGLQFILQGLENKEPAVVVTFEDTPHQMILDAKRMGWDLQSYIDDGSLYFICSNPSETYPAEHVSRIKELVEKKMIQRLFFDGTNHLQLSIPDELELRGYLYSITSYLKSRNITSLFTTDIPASECPGNEKIDVAAIMDSVLILHNSKARDRRYMCVTKSRGTKHKRSVKEYAIAESGIKLRTDTLI</sequence>
<accession>A0A1I4SP39</accession>
<evidence type="ECO:0000256" key="4">
    <source>
        <dbReference type="ARBA" id="ARBA00022737"/>
    </source>
</evidence>
<dbReference type="PANTHER" id="PTHR42926">
    <property type="match status" value="1"/>
</dbReference>
<dbReference type="EC" id="2.7.11.1" evidence="1"/>
<reference evidence="9" key="1">
    <citation type="submission" date="2016-10" db="EMBL/GenBank/DDBJ databases">
        <authorList>
            <person name="Varghese N."/>
            <person name="Submissions S."/>
        </authorList>
    </citation>
    <scope>NUCLEOTIDE SEQUENCE [LARGE SCALE GENOMIC DNA]</scope>
    <source>
        <strain evidence="9">Mob M</strain>
    </source>
</reference>
<evidence type="ECO:0000256" key="1">
    <source>
        <dbReference type="ARBA" id="ARBA00012513"/>
    </source>
</evidence>
<keyword evidence="6" id="KW-0378">Hydrolase</keyword>
<dbReference type="GO" id="GO:0016787">
    <property type="term" value="F:hydrolase activity"/>
    <property type="evidence" value="ECO:0007669"/>
    <property type="project" value="UniProtKB-KW"/>
</dbReference>
<evidence type="ECO:0000313" key="8">
    <source>
        <dbReference type="EMBL" id="SFM66202.1"/>
    </source>
</evidence>
<keyword evidence="4" id="KW-0677">Repeat</keyword>
<proteinExistence type="predicted"/>
<dbReference type="SUPFAM" id="SSF52540">
    <property type="entry name" value="P-loop containing nucleoside triphosphate hydrolases"/>
    <property type="match status" value="2"/>
</dbReference>
<dbReference type="PRINTS" id="PR01874">
    <property type="entry name" value="DNAREPAIRADA"/>
</dbReference>
<dbReference type="AlphaFoldDB" id="A0A1I4SP39"/>
<dbReference type="InterPro" id="IPR027417">
    <property type="entry name" value="P-loop_NTPase"/>
</dbReference>
<dbReference type="RefSeq" id="WP_091936398.1">
    <property type="nucleotide sequence ID" value="NZ_FOUJ01000004.1"/>
</dbReference>
<feature type="domain" description="KaiC" evidence="7">
    <location>
        <begin position="236"/>
        <end position="458"/>
    </location>
</feature>
<evidence type="ECO:0000256" key="3">
    <source>
        <dbReference type="ARBA" id="ARBA00022679"/>
    </source>
</evidence>
<evidence type="ECO:0000256" key="6">
    <source>
        <dbReference type="ARBA" id="ARBA00022801"/>
    </source>
</evidence>
<dbReference type="STRING" id="487685.SAMN04488696_1934"/>
<protein>
    <recommendedName>
        <fullName evidence="1">non-specific serine/threonine protein kinase</fullName>
        <ecNumber evidence="1">2.7.11.1</ecNumber>
    </recommendedName>
</protein>
<dbReference type="InterPro" id="IPR030665">
    <property type="entry name" value="KaiC"/>
</dbReference>
<evidence type="ECO:0000313" key="9">
    <source>
        <dbReference type="Proteomes" id="UP000198535"/>
    </source>
</evidence>
<gene>
    <name evidence="8" type="ORF">SAMN04488696_1934</name>
</gene>
<dbReference type="GO" id="GO:0004674">
    <property type="term" value="F:protein serine/threonine kinase activity"/>
    <property type="evidence" value="ECO:0007669"/>
    <property type="project" value="UniProtKB-EC"/>
</dbReference>
<keyword evidence="3" id="KW-0808">Transferase</keyword>
<dbReference type="Pfam" id="PF06745">
    <property type="entry name" value="ATPase"/>
    <property type="match status" value="2"/>
</dbReference>
<evidence type="ECO:0000259" key="7">
    <source>
        <dbReference type="PROSITE" id="PS51146"/>
    </source>
</evidence>
<organism evidence="8 9">
    <name type="scientific">Methanolobus profundi</name>
    <dbReference type="NCBI Taxonomy" id="487685"/>
    <lineage>
        <taxon>Archaea</taxon>
        <taxon>Methanobacteriati</taxon>
        <taxon>Methanobacteriota</taxon>
        <taxon>Stenosarchaea group</taxon>
        <taxon>Methanomicrobia</taxon>
        <taxon>Methanosarcinales</taxon>
        <taxon>Methanosarcinaceae</taxon>
        <taxon>Methanolobus</taxon>
    </lineage>
</organism>
<evidence type="ECO:0000256" key="5">
    <source>
        <dbReference type="ARBA" id="ARBA00022777"/>
    </source>
</evidence>
<keyword evidence="2" id="KW-0597">Phosphoprotein</keyword>
<dbReference type="EMBL" id="FOUJ01000004">
    <property type="protein sequence ID" value="SFM66202.1"/>
    <property type="molecule type" value="Genomic_DNA"/>
</dbReference>
<keyword evidence="5" id="KW-0418">Kinase</keyword>
<dbReference type="PIRSF" id="PIRSF039117">
    <property type="entry name" value="KaiC"/>
    <property type="match status" value="1"/>
</dbReference>
<dbReference type="Gene3D" id="3.40.50.300">
    <property type="entry name" value="P-loop containing nucleotide triphosphate hydrolases"/>
    <property type="match status" value="2"/>
</dbReference>
<dbReference type="PROSITE" id="PS51146">
    <property type="entry name" value="KAIC"/>
    <property type="match status" value="1"/>
</dbReference>